<keyword evidence="1" id="KW-1185">Reference proteome</keyword>
<name>A0A1I7WGD4_HETBA</name>
<accession>A0A1I7WGD4</accession>
<dbReference type="WBParaSite" id="Hba_04049">
    <property type="protein sequence ID" value="Hba_04049"/>
    <property type="gene ID" value="Hba_04049"/>
</dbReference>
<protein>
    <submittedName>
        <fullName evidence="2">Uncharacterized protein</fullName>
    </submittedName>
</protein>
<dbReference type="AlphaFoldDB" id="A0A1I7WGD4"/>
<proteinExistence type="predicted"/>
<sequence length="110" mass="13509">MALYFNGYFHFARSGTDYFISLFRILNELQKNWKLIIRKLQDDAMFVKIKLDIPDFKYIQFKKRIYNYLRIKILLVSIYFRYHLYHIKCIQSIKLDTPETLWSEPVLIAF</sequence>
<evidence type="ECO:0000313" key="2">
    <source>
        <dbReference type="WBParaSite" id="Hba_04049"/>
    </source>
</evidence>
<organism evidence="1 2">
    <name type="scientific">Heterorhabditis bacteriophora</name>
    <name type="common">Entomopathogenic nematode worm</name>
    <dbReference type="NCBI Taxonomy" id="37862"/>
    <lineage>
        <taxon>Eukaryota</taxon>
        <taxon>Metazoa</taxon>
        <taxon>Ecdysozoa</taxon>
        <taxon>Nematoda</taxon>
        <taxon>Chromadorea</taxon>
        <taxon>Rhabditida</taxon>
        <taxon>Rhabditina</taxon>
        <taxon>Rhabditomorpha</taxon>
        <taxon>Strongyloidea</taxon>
        <taxon>Heterorhabditidae</taxon>
        <taxon>Heterorhabditis</taxon>
    </lineage>
</organism>
<dbReference type="Proteomes" id="UP000095283">
    <property type="component" value="Unplaced"/>
</dbReference>
<reference evidence="2" key="1">
    <citation type="submission" date="2016-11" db="UniProtKB">
        <authorList>
            <consortium name="WormBaseParasite"/>
        </authorList>
    </citation>
    <scope>IDENTIFICATION</scope>
</reference>
<evidence type="ECO:0000313" key="1">
    <source>
        <dbReference type="Proteomes" id="UP000095283"/>
    </source>
</evidence>